<reference evidence="9" key="2">
    <citation type="submission" date="2015-08" db="UniProtKB">
        <authorList>
            <consortium name="WormBaseParasite"/>
        </authorList>
    </citation>
    <scope>IDENTIFICATION</scope>
</reference>
<proteinExistence type="inferred from homology"/>
<keyword evidence="5" id="KW-0675">Receptor</keyword>
<organism evidence="8 9">
    <name type="scientific">Strongyloides venezuelensis</name>
    <name type="common">Threadworm</name>
    <dbReference type="NCBI Taxonomy" id="75913"/>
    <lineage>
        <taxon>Eukaryota</taxon>
        <taxon>Metazoa</taxon>
        <taxon>Ecdysozoa</taxon>
        <taxon>Nematoda</taxon>
        <taxon>Chromadorea</taxon>
        <taxon>Rhabditida</taxon>
        <taxon>Tylenchina</taxon>
        <taxon>Panagrolaimomorpha</taxon>
        <taxon>Strongyloidoidea</taxon>
        <taxon>Strongyloididae</taxon>
        <taxon>Strongyloides</taxon>
    </lineage>
</organism>
<evidence type="ECO:0000256" key="6">
    <source>
        <dbReference type="SAM" id="Phobius"/>
    </source>
</evidence>
<dbReference type="GO" id="GO:0016020">
    <property type="term" value="C:membrane"/>
    <property type="evidence" value="ECO:0007669"/>
    <property type="project" value="UniProtKB-SubCell"/>
</dbReference>
<keyword evidence="3 6" id="KW-1133">Transmembrane helix</keyword>
<dbReference type="STRING" id="75913.A0A0K0EVA3"/>
<keyword evidence="4 6" id="KW-0472">Membrane</keyword>
<feature type="transmembrane region" description="Helical" evidence="6">
    <location>
        <begin position="77"/>
        <end position="96"/>
    </location>
</feature>
<evidence type="ECO:0000313" key="8">
    <source>
        <dbReference type="Proteomes" id="UP000035680"/>
    </source>
</evidence>
<evidence type="ECO:0000256" key="3">
    <source>
        <dbReference type="ARBA" id="ARBA00022989"/>
    </source>
</evidence>
<dbReference type="Pfam" id="PF00001">
    <property type="entry name" value="7tm_1"/>
    <property type="match status" value="1"/>
</dbReference>
<feature type="transmembrane region" description="Helical" evidence="6">
    <location>
        <begin position="257"/>
        <end position="279"/>
    </location>
</feature>
<keyword evidence="8" id="KW-1185">Reference proteome</keyword>
<feature type="transmembrane region" description="Helical" evidence="6">
    <location>
        <begin position="353"/>
        <end position="376"/>
    </location>
</feature>
<dbReference type="WBParaSite" id="SVE_0045200.1">
    <property type="protein sequence ID" value="SVE_0045200.1"/>
    <property type="gene ID" value="SVE_0045200"/>
</dbReference>
<name>A0A0K0EVA3_STRVS</name>
<dbReference type="CDD" id="cd14978">
    <property type="entry name" value="7tmA_FMRFamide_R-like"/>
    <property type="match status" value="1"/>
</dbReference>
<dbReference type="PROSITE" id="PS50262">
    <property type="entry name" value="G_PROTEIN_RECEP_F1_2"/>
    <property type="match status" value="1"/>
</dbReference>
<evidence type="ECO:0000256" key="5">
    <source>
        <dbReference type="RuleBase" id="RU000688"/>
    </source>
</evidence>
<dbReference type="Proteomes" id="UP000035680">
    <property type="component" value="Unassembled WGS sequence"/>
</dbReference>
<evidence type="ECO:0000313" key="9">
    <source>
        <dbReference type="WBParaSite" id="SVE_0045200.1"/>
    </source>
</evidence>
<dbReference type="GO" id="GO:0004930">
    <property type="term" value="F:G protein-coupled receptor activity"/>
    <property type="evidence" value="ECO:0007669"/>
    <property type="project" value="UniProtKB-KW"/>
</dbReference>
<evidence type="ECO:0000256" key="2">
    <source>
        <dbReference type="ARBA" id="ARBA00022692"/>
    </source>
</evidence>
<protein>
    <submittedName>
        <fullName evidence="9">G_PROTEIN_RECEP_F1_2 domain-containing protein</fullName>
    </submittedName>
</protein>
<reference evidence="8" key="1">
    <citation type="submission" date="2014-07" db="EMBL/GenBank/DDBJ databases">
        <authorList>
            <person name="Martin A.A"/>
            <person name="De Silva N."/>
        </authorList>
    </citation>
    <scope>NUCLEOTIDE SEQUENCE</scope>
</reference>
<comment type="subcellular location">
    <subcellularLocation>
        <location evidence="1">Membrane</location>
    </subcellularLocation>
</comment>
<evidence type="ECO:0000256" key="1">
    <source>
        <dbReference type="ARBA" id="ARBA00004370"/>
    </source>
</evidence>
<sequence>MNFKNILTNVLLASLYIITIIQSFCNISIEALEDNNNTDIGKNFINESLYPLKNVKPLKNCNFSFSANYIDYLISSYIYPLLILFGLLGNCLNLLVLLSKGMRNQANLLLSAMAFSDLSVIILHIPEWLSTYAPIRSTLLFRVFYFKTYVYRLWFKNAFSMASCWFVLGVSMERFIGIRSPMHTRQTFKAKKTIIGIIIMVLISLILCYHWILLYEYESQEGPPECNNSYTYYQIVETKNNSKILTIFIKFAKHASIFYQVIIPVVTVNIFNILLIFIVKKRPILSRTSSSTNTTELRRVSDFGTFLRQEKKVTTTVMSILICFTLTQTPSIIPTIISLFGIKNKKLSIMTSILNLLVMFGKVLNFVLFCTASVHFRRRTITMLQGLLCRNYSKKFSNINNSYNYRIVENQSRNISIAGRNPSTSTTITRTGFGHKTSFINNNKTSKANPYF</sequence>
<keyword evidence="5" id="KW-0297">G-protein coupled receptor</keyword>
<keyword evidence="2 5" id="KW-0812">Transmembrane</keyword>
<dbReference type="PRINTS" id="PR00237">
    <property type="entry name" value="GPCRRHODOPSN"/>
</dbReference>
<feature type="transmembrane region" description="Helical" evidence="6">
    <location>
        <begin position="193"/>
        <end position="212"/>
    </location>
</feature>
<evidence type="ECO:0000256" key="4">
    <source>
        <dbReference type="ARBA" id="ARBA00023136"/>
    </source>
</evidence>
<feature type="domain" description="G-protein coupled receptors family 1 profile" evidence="7">
    <location>
        <begin position="89"/>
        <end position="369"/>
    </location>
</feature>
<dbReference type="InterPro" id="IPR000276">
    <property type="entry name" value="GPCR_Rhodpsn"/>
</dbReference>
<feature type="transmembrane region" description="Helical" evidence="6">
    <location>
        <begin position="317"/>
        <end position="341"/>
    </location>
</feature>
<dbReference type="Gene3D" id="1.20.1070.10">
    <property type="entry name" value="Rhodopsin 7-helix transmembrane proteins"/>
    <property type="match status" value="1"/>
</dbReference>
<dbReference type="PROSITE" id="PS00237">
    <property type="entry name" value="G_PROTEIN_RECEP_F1_1"/>
    <property type="match status" value="1"/>
</dbReference>
<dbReference type="SUPFAM" id="SSF81321">
    <property type="entry name" value="Family A G protein-coupled receptor-like"/>
    <property type="match status" value="1"/>
</dbReference>
<feature type="transmembrane region" description="Helical" evidence="6">
    <location>
        <begin position="108"/>
        <end position="129"/>
    </location>
</feature>
<dbReference type="InterPro" id="IPR017452">
    <property type="entry name" value="GPCR_Rhodpsn_7TM"/>
</dbReference>
<keyword evidence="5" id="KW-0807">Transducer</keyword>
<feature type="transmembrane region" description="Helical" evidence="6">
    <location>
        <begin position="149"/>
        <end position="172"/>
    </location>
</feature>
<feature type="transmembrane region" description="Helical" evidence="6">
    <location>
        <begin position="7"/>
        <end position="29"/>
    </location>
</feature>
<accession>A0A0K0EVA3</accession>
<dbReference type="AlphaFoldDB" id="A0A0K0EVA3"/>
<comment type="similarity">
    <text evidence="5">Belongs to the G-protein coupled receptor 1 family.</text>
</comment>
<dbReference type="PANTHER" id="PTHR46895:SF1">
    <property type="entry name" value="G-PROTEIN COUPLED RECEPTORS FAMILY 1 PROFILE DOMAIN-CONTAINING PROTEIN"/>
    <property type="match status" value="1"/>
</dbReference>
<evidence type="ECO:0000259" key="7">
    <source>
        <dbReference type="PROSITE" id="PS50262"/>
    </source>
</evidence>
<dbReference type="PANTHER" id="PTHR46895">
    <property type="entry name" value="PROTEIN CBG20548-RELATED"/>
    <property type="match status" value="1"/>
</dbReference>